<protein>
    <submittedName>
        <fullName evidence="4">3-hydroxyacyl-CoA dehydrogenase</fullName>
    </submittedName>
</protein>
<organism evidence="4 5">
    <name type="scientific">Caballeronia terrestris</name>
    <dbReference type="NCBI Taxonomy" id="1226301"/>
    <lineage>
        <taxon>Bacteria</taxon>
        <taxon>Pseudomonadati</taxon>
        <taxon>Pseudomonadota</taxon>
        <taxon>Betaproteobacteria</taxon>
        <taxon>Burkholderiales</taxon>
        <taxon>Burkholderiaceae</taxon>
        <taxon>Caballeronia</taxon>
    </lineage>
</organism>
<accession>A0A158KND5</accession>
<feature type="domain" description="3-hydroxyacyl-CoA dehydrogenase NAD binding" evidence="3">
    <location>
        <begin position="8"/>
        <end position="186"/>
    </location>
</feature>
<keyword evidence="5" id="KW-1185">Reference proteome</keyword>
<evidence type="ECO:0000313" key="4">
    <source>
        <dbReference type="EMBL" id="SAL82515.1"/>
    </source>
</evidence>
<dbReference type="GO" id="GO:0070403">
    <property type="term" value="F:NAD+ binding"/>
    <property type="evidence" value="ECO:0007669"/>
    <property type="project" value="InterPro"/>
</dbReference>
<dbReference type="Gene3D" id="3.40.50.720">
    <property type="entry name" value="NAD(P)-binding Rossmann-like Domain"/>
    <property type="match status" value="1"/>
</dbReference>
<dbReference type="InterPro" id="IPR006176">
    <property type="entry name" value="3-OHacyl-CoA_DH_NAD-bd"/>
</dbReference>
<dbReference type="Pfam" id="PF00725">
    <property type="entry name" value="3HCDH"/>
    <property type="match status" value="2"/>
</dbReference>
<feature type="domain" description="3-hydroxyacyl-CoA dehydrogenase C-terminal" evidence="2">
    <location>
        <begin position="418"/>
        <end position="498"/>
    </location>
</feature>
<dbReference type="SUPFAM" id="SSF51735">
    <property type="entry name" value="NAD(P)-binding Rossmann-fold domains"/>
    <property type="match status" value="1"/>
</dbReference>
<dbReference type="GO" id="GO:0006631">
    <property type="term" value="P:fatty acid metabolic process"/>
    <property type="evidence" value="ECO:0007669"/>
    <property type="project" value="InterPro"/>
</dbReference>
<evidence type="ECO:0000259" key="2">
    <source>
        <dbReference type="Pfam" id="PF00725"/>
    </source>
</evidence>
<dbReference type="AlphaFoldDB" id="A0A158KND5"/>
<evidence type="ECO:0000256" key="1">
    <source>
        <dbReference type="ARBA" id="ARBA00023002"/>
    </source>
</evidence>
<dbReference type="InterPro" id="IPR006108">
    <property type="entry name" value="3HC_DH_C"/>
</dbReference>
<dbReference type="PANTHER" id="PTHR48075">
    <property type="entry name" value="3-HYDROXYACYL-COA DEHYDROGENASE FAMILY PROTEIN"/>
    <property type="match status" value="1"/>
</dbReference>
<dbReference type="Pfam" id="PF02737">
    <property type="entry name" value="3HCDH_N"/>
    <property type="match status" value="1"/>
</dbReference>
<dbReference type="InterPro" id="IPR013328">
    <property type="entry name" value="6PGD_dom2"/>
</dbReference>
<dbReference type="FunFam" id="3.40.50.720:FF:000009">
    <property type="entry name" value="Fatty oxidation complex, alpha subunit"/>
    <property type="match status" value="1"/>
</dbReference>
<dbReference type="EMBL" id="FCOL02000078">
    <property type="protein sequence ID" value="SAL82515.1"/>
    <property type="molecule type" value="Genomic_DNA"/>
</dbReference>
<sequence length="508" mass="54333">MKNVQHAKIGIVGAGAMGQGIAQIAVVAGLEVRLMDIDTAAAARAIAAIGAMLDKLAAKGKLTSEQAQAALRRLQPVDSVGGLADCDLVVEAIVEKLEVKRSLFAQLEEVVRDDAALASNTSSLSITAIAAGCRHPERVAGYHFFNPVPLMKVVEVVRGLRSGDATIDWLASLAQQLGHTAVRCRDMPGFIVNHAGRALNTEGLRIVQEGVTDEPTVDAIVREQMGFRMGPFELLDLTGLDVSHPVMESIYRQFYDEPRFRPSPITAIRLAGGMLGRKSGSGFYEYDGGTRVSEPVSAQERTGWKPAAVWVSSRHPDEAQRVLDLLQTLDVEVETGSAPSHDALIVVTPLGHDATTSATSEALDATRVVAVDTLFGFDRDLRRVIMPTPATRTDMLEHAQILFAIDGAPVSTIRDSGGFVAQRILACIVNTACEIAQQRIASPDDIDAAVRLGLGYPLGPLALGDRVGAIRIVAVLKGLVDLYGDPRYRPGVWLSRRAALNLPLGLPD</sequence>
<gene>
    <name evidence="4" type="ORF">AWB67_06145</name>
</gene>
<comment type="caution">
    <text evidence="4">The sequence shown here is derived from an EMBL/GenBank/DDBJ whole genome shotgun (WGS) entry which is preliminary data.</text>
</comment>
<dbReference type="PANTHER" id="PTHR48075:SF5">
    <property type="entry name" value="3-HYDROXYBUTYRYL-COA DEHYDROGENASE"/>
    <property type="match status" value="1"/>
</dbReference>
<dbReference type="SUPFAM" id="SSF48179">
    <property type="entry name" value="6-phosphogluconate dehydrogenase C-terminal domain-like"/>
    <property type="match status" value="2"/>
</dbReference>
<evidence type="ECO:0000259" key="3">
    <source>
        <dbReference type="Pfam" id="PF02737"/>
    </source>
</evidence>
<dbReference type="NCBIfam" id="NF006124">
    <property type="entry name" value="PRK08268.1"/>
    <property type="match status" value="1"/>
</dbReference>
<dbReference type="InterPro" id="IPR036291">
    <property type="entry name" value="NAD(P)-bd_dom_sf"/>
</dbReference>
<keyword evidence="1" id="KW-0560">Oxidoreductase</keyword>
<dbReference type="InterPro" id="IPR008927">
    <property type="entry name" value="6-PGluconate_DH-like_C_sf"/>
</dbReference>
<dbReference type="Proteomes" id="UP000054925">
    <property type="component" value="Unassembled WGS sequence"/>
</dbReference>
<reference evidence="4" key="1">
    <citation type="submission" date="2016-01" db="EMBL/GenBank/DDBJ databases">
        <authorList>
            <person name="Peeters C."/>
        </authorList>
    </citation>
    <scope>NUCLEOTIDE SEQUENCE [LARGE SCALE GENOMIC DNA]</scope>
    <source>
        <strain evidence="4">LMG 22937</strain>
    </source>
</reference>
<dbReference type="GO" id="GO:0016616">
    <property type="term" value="F:oxidoreductase activity, acting on the CH-OH group of donors, NAD or NADP as acceptor"/>
    <property type="evidence" value="ECO:0007669"/>
    <property type="project" value="InterPro"/>
</dbReference>
<dbReference type="RefSeq" id="WP_087659856.1">
    <property type="nucleotide sequence ID" value="NZ_FCOL02000078.1"/>
</dbReference>
<evidence type="ECO:0000313" key="5">
    <source>
        <dbReference type="Proteomes" id="UP000054925"/>
    </source>
</evidence>
<proteinExistence type="predicted"/>
<name>A0A158KND5_9BURK</name>
<feature type="domain" description="3-hydroxyacyl-CoA dehydrogenase C-terminal" evidence="2">
    <location>
        <begin position="189"/>
        <end position="286"/>
    </location>
</feature>
<dbReference type="OrthoDB" id="5287258at2"/>
<dbReference type="Gene3D" id="1.10.1040.10">
    <property type="entry name" value="N-(1-d-carboxylethyl)-l-norvaline Dehydrogenase, domain 2"/>
    <property type="match status" value="2"/>
</dbReference>